<dbReference type="RefSeq" id="WP_323575937.1">
    <property type="nucleotide sequence ID" value="NZ_JAYGJQ010000001.1"/>
</dbReference>
<dbReference type="InterPro" id="IPR036291">
    <property type="entry name" value="NAD(P)-bd_dom_sf"/>
</dbReference>
<dbReference type="Pfam" id="PF13607">
    <property type="entry name" value="Succ_CoA_lig"/>
    <property type="match status" value="1"/>
</dbReference>
<dbReference type="Gene3D" id="3.40.50.261">
    <property type="entry name" value="Succinyl-CoA synthetase domains"/>
    <property type="match status" value="2"/>
</dbReference>
<dbReference type="PANTHER" id="PTHR43334">
    <property type="entry name" value="ACETATE--COA LIGASE [ADP-FORMING]"/>
    <property type="match status" value="1"/>
</dbReference>
<gene>
    <name evidence="7" type="ORF">SHI21_08560</name>
</gene>
<keyword evidence="1 7" id="KW-0436">Ligase</keyword>
<dbReference type="Pfam" id="PF19045">
    <property type="entry name" value="Ligase_CoA_2"/>
    <property type="match status" value="1"/>
</dbReference>
<evidence type="ECO:0000256" key="2">
    <source>
        <dbReference type="ARBA" id="ARBA00022741"/>
    </source>
</evidence>
<dbReference type="InterPro" id="IPR043938">
    <property type="entry name" value="Ligase_CoA_dom"/>
</dbReference>
<dbReference type="Pfam" id="PF13549">
    <property type="entry name" value="ATP-grasp_5"/>
    <property type="match status" value="1"/>
</dbReference>
<dbReference type="Gene3D" id="3.30.470.20">
    <property type="entry name" value="ATP-grasp fold, B domain"/>
    <property type="match status" value="1"/>
</dbReference>
<dbReference type="InterPro" id="IPR016102">
    <property type="entry name" value="Succinyl-CoA_synth-like"/>
</dbReference>
<dbReference type="SUPFAM" id="SSF56059">
    <property type="entry name" value="Glutathione synthetase ATP-binding domain-like"/>
    <property type="match status" value="1"/>
</dbReference>
<dbReference type="SUPFAM" id="SSF51735">
    <property type="entry name" value="NAD(P)-binding Rossmann-fold domains"/>
    <property type="match status" value="1"/>
</dbReference>
<dbReference type="Proteomes" id="UP001302274">
    <property type="component" value="Unassembled WGS sequence"/>
</dbReference>
<accession>A0ABU5VTD0</accession>
<comment type="caution">
    <text evidence="7">The sequence shown here is derived from an EMBL/GenBank/DDBJ whole genome shotgun (WGS) entry which is preliminary data.</text>
</comment>
<dbReference type="Pfam" id="PF13302">
    <property type="entry name" value="Acetyltransf_3"/>
    <property type="match status" value="1"/>
</dbReference>
<dbReference type="PANTHER" id="PTHR43334:SF1">
    <property type="entry name" value="3-HYDROXYPROPIONATE--COA LIGASE [ADP-FORMING]"/>
    <property type="match status" value="1"/>
</dbReference>
<sequence>MSIIKSPRGEQSLDVFFIPKTIAVIGATDKENSVGKTILMNLTTGTFKGIVFPVNPKRNEILGFKTYPDLKSIPQEIDLAIIVTPASSVPGIIRECSEVGVRGVVIISAGFKEVGEEGVKLEQEILAIARKSGIRIIGPNCLGVMSPLTGLNATFAAGIANAGSVGFISQSGALCTAILDWSLQNNVGFSAFLSLGSMIDVGWGDLINYLGQDPQTKSIVIYMETIGDARAFLSAAREVALNKPIIIIKPGRTEAAVKATASHTGSLAGSDDVLEAAFARSGVLRVNSIADLFYMADVLSKQPNPKGPKLTILTNGGGPGVLAADALIIGHGELTDITQETIEALDKVLPPTWSHHNPIDVIGDASPERFEKSVKIAIEDPNADGLLVILTPQAMTDPTATAEALKIYAKAGKPILASWMGGASVEDGKKILNEAGIPTFSYPDTAARIFNYMWTYTNNLKLIYEIPSLVYDEKVETPDRKLTAEIIAKAGSEGRTILTETESKNLLRAYNIPTVPTSIADSIDKAIEDANKMGYPVVLKLYSATITHKTDVGGVVLNIDSPEAVRFAFDTIKNSVTTKVGAEHFQGVTIQPMIKSDGAYEIIIGSSLDSQFGPVLLFGTGGQLVEVFKDRALALPPLNATLARRMMERTKIYHALKGVRGRAPVNLEELEAILVCFSNLVVEQPRIKEIDINPLMASADGLIALDARILLHDANVDLTTIPKIAIRPYPTQYINEWMTAENLKVIFRPIRPEDEPEMVRFHQRLSEKSVYLRYLEAISLNQRTNHENLVRNCFIDYDREIAIVAEMNNSKTGLLEIVGVGRIRKSIGFNSGSIAIVVRDDFQGAGIGSELVKRMIEIGVDEKLSLINADVLSENENGISMLKNLGFTIRESAKEGIVHAEFLIE</sequence>
<evidence type="ECO:0000256" key="4">
    <source>
        <dbReference type="PROSITE-ProRule" id="PRU00409"/>
    </source>
</evidence>
<name>A0ABU5VTD0_9BACT</name>
<dbReference type="InterPro" id="IPR011761">
    <property type="entry name" value="ATP-grasp"/>
</dbReference>
<dbReference type="InterPro" id="IPR003781">
    <property type="entry name" value="CoA-bd"/>
</dbReference>
<feature type="domain" description="N-acetyltransferase" evidence="6">
    <location>
        <begin position="745"/>
        <end position="905"/>
    </location>
</feature>
<dbReference type="PROSITE" id="PS50975">
    <property type="entry name" value="ATP_GRASP"/>
    <property type="match status" value="1"/>
</dbReference>
<evidence type="ECO:0000256" key="1">
    <source>
        <dbReference type="ARBA" id="ARBA00022598"/>
    </source>
</evidence>
<dbReference type="SUPFAM" id="SSF55729">
    <property type="entry name" value="Acyl-CoA N-acyltransferases (Nat)"/>
    <property type="match status" value="1"/>
</dbReference>
<dbReference type="Gene3D" id="3.40.50.720">
    <property type="entry name" value="NAD(P)-binding Rossmann-like Domain"/>
    <property type="match status" value="1"/>
</dbReference>
<dbReference type="Gene3D" id="3.40.630.30">
    <property type="match status" value="1"/>
</dbReference>
<dbReference type="SMART" id="SM00881">
    <property type="entry name" value="CoA_binding"/>
    <property type="match status" value="1"/>
</dbReference>
<keyword evidence="3 4" id="KW-0067">ATP-binding</keyword>
<dbReference type="EMBL" id="JAYGJQ010000001">
    <property type="protein sequence ID" value="MEA9356251.1"/>
    <property type="molecule type" value="Genomic_DNA"/>
</dbReference>
<organism evidence="7 8">
    <name type="scientific">Bacteriovorax antarcticus</name>
    <dbReference type="NCBI Taxonomy" id="3088717"/>
    <lineage>
        <taxon>Bacteria</taxon>
        <taxon>Pseudomonadati</taxon>
        <taxon>Bdellovibrionota</taxon>
        <taxon>Bacteriovoracia</taxon>
        <taxon>Bacteriovoracales</taxon>
        <taxon>Bacteriovoracaceae</taxon>
        <taxon>Bacteriovorax</taxon>
    </lineage>
</organism>
<evidence type="ECO:0000259" key="5">
    <source>
        <dbReference type="PROSITE" id="PS50975"/>
    </source>
</evidence>
<dbReference type="InterPro" id="IPR016181">
    <property type="entry name" value="Acyl_CoA_acyltransferase"/>
</dbReference>
<dbReference type="InterPro" id="IPR000182">
    <property type="entry name" value="GNAT_dom"/>
</dbReference>
<feature type="domain" description="ATP-grasp" evidence="5">
    <location>
        <begin position="504"/>
        <end position="540"/>
    </location>
</feature>
<proteinExistence type="predicted"/>
<dbReference type="InterPro" id="IPR032875">
    <property type="entry name" value="Succ_CoA_lig_flav_dom"/>
</dbReference>
<dbReference type="PROSITE" id="PS51186">
    <property type="entry name" value="GNAT"/>
    <property type="match status" value="1"/>
</dbReference>
<evidence type="ECO:0000313" key="7">
    <source>
        <dbReference type="EMBL" id="MEA9356251.1"/>
    </source>
</evidence>
<dbReference type="Gene3D" id="3.30.1490.20">
    <property type="entry name" value="ATP-grasp fold, A domain"/>
    <property type="match status" value="1"/>
</dbReference>
<evidence type="ECO:0000313" key="8">
    <source>
        <dbReference type="Proteomes" id="UP001302274"/>
    </source>
</evidence>
<protein>
    <submittedName>
        <fullName evidence="7">Bifunctional acetate--CoA ligase family protein/GNAT family N-acetyltransferase</fullName>
    </submittedName>
</protein>
<dbReference type="SUPFAM" id="SSF52210">
    <property type="entry name" value="Succinyl-CoA synthetase domains"/>
    <property type="match status" value="2"/>
</dbReference>
<dbReference type="GO" id="GO:0016874">
    <property type="term" value="F:ligase activity"/>
    <property type="evidence" value="ECO:0007669"/>
    <property type="project" value="UniProtKB-KW"/>
</dbReference>
<dbReference type="InterPro" id="IPR051538">
    <property type="entry name" value="Acyl-CoA_Synth/Transferase"/>
</dbReference>
<keyword evidence="8" id="KW-1185">Reference proteome</keyword>
<reference evidence="7 8" key="1">
    <citation type="submission" date="2023-11" db="EMBL/GenBank/DDBJ databases">
        <title>A Novel Polar Bacteriovorax (B. antarcticus) Isolated from the Biocrust in Antarctica.</title>
        <authorList>
            <person name="Mun W."/>
            <person name="Choi S.Y."/>
            <person name="Mitchell R.J."/>
        </authorList>
    </citation>
    <scope>NUCLEOTIDE SEQUENCE [LARGE SCALE GENOMIC DNA]</scope>
    <source>
        <strain evidence="7 8">PP10</strain>
    </source>
</reference>
<dbReference type="Pfam" id="PF13380">
    <property type="entry name" value="CoA_binding_2"/>
    <property type="match status" value="1"/>
</dbReference>
<keyword evidence="2 4" id="KW-0547">Nucleotide-binding</keyword>
<evidence type="ECO:0000256" key="3">
    <source>
        <dbReference type="ARBA" id="ARBA00022840"/>
    </source>
</evidence>
<dbReference type="InterPro" id="IPR013815">
    <property type="entry name" value="ATP_grasp_subdomain_1"/>
</dbReference>
<evidence type="ECO:0000259" key="6">
    <source>
        <dbReference type="PROSITE" id="PS51186"/>
    </source>
</evidence>